<dbReference type="GO" id="GO:0030245">
    <property type="term" value="P:cellulose catabolic process"/>
    <property type="evidence" value="ECO:0007669"/>
    <property type="project" value="UniProtKB-KW"/>
</dbReference>
<dbReference type="PANTHER" id="PTHR33753">
    <property type="entry name" value="1,4-BETA-D-GLUCAN CELLOBIOHYDROLASE B"/>
    <property type="match status" value="1"/>
</dbReference>
<evidence type="ECO:0000256" key="10">
    <source>
        <dbReference type="SAM" id="SignalP"/>
    </source>
</evidence>
<dbReference type="GO" id="GO:0016162">
    <property type="term" value="F:cellulose 1,4-beta-cellobiosidase activity"/>
    <property type="evidence" value="ECO:0007669"/>
    <property type="project" value="UniProtKB-EC"/>
</dbReference>
<evidence type="ECO:0000256" key="2">
    <source>
        <dbReference type="ARBA" id="ARBA00006044"/>
    </source>
</evidence>
<keyword evidence="8 9" id="KW-0624">Polysaccharide degradation</keyword>
<protein>
    <recommendedName>
        <fullName evidence="9">Glucanase</fullName>
        <ecNumber evidence="9">3.2.1.-</ecNumber>
    </recommendedName>
</protein>
<proteinExistence type="inferred from homology"/>
<feature type="chain" id="PRO_5007879358" description="Glucanase" evidence="10">
    <location>
        <begin position="19"/>
        <end position="303"/>
    </location>
</feature>
<dbReference type="STRING" id="436010.A0A166S518"/>
<dbReference type="InterPro" id="IPR013320">
    <property type="entry name" value="ConA-like_dom_sf"/>
</dbReference>
<evidence type="ECO:0000256" key="1">
    <source>
        <dbReference type="ARBA" id="ARBA00001641"/>
    </source>
</evidence>
<dbReference type="InterPro" id="IPR037019">
    <property type="entry name" value="Glyco_hydro_7_sf"/>
</dbReference>
<keyword evidence="5 9" id="KW-0136">Cellulose degradation</keyword>
<dbReference type="PANTHER" id="PTHR33753:SF2">
    <property type="entry name" value="GLYCOSIDE HYDROLASE FAMILY 7 PROTEIN"/>
    <property type="match status" value="1"/>
</dbReference>
<feature type="signal peptide" evidence="10">
    <location>
        <begin position="1"/>
        <end position="18"/>
    </location>
</feature>
<evidence type="ECO:0000256" key="6">
    <source>
        <dbReference type="ARBA" id="ARBA00023277"/>
    </source>
</evidence>
<keyword evidence="4 9" id="KW-0378">Hydrolase</keyword>
<dbReference type="InterPro" id="IPR001722">
    <property type="entry name" value="Glyco_hydro_7"/>
</dbReference>
<reference evidence="11 12" key="1">
    <citation type="journal article" date="2016" name="Mol. Biol. Evol.">
        <title>Comparative Genomics of Early-Diverging Mushroom-Forming Fungi Provides Insights into the Origins of Lignocellulose Decay Capabilities.</title>
        <authorList>
            <person name="Nagy L.G."/>
            <person name="Riley R."/>
            <person name="Tritt A."/>
            <person name="Adam C."/>
            <person name="Daum C."/>
            <person name="Floudas D."/>
            <person name="Sun H."/>
            <person name="Yadav J.S."/>
            <person name="Pangilinan J."/>
            <person name="Larsson K.H."/>
            <person name="Matsuura K."/>
            <person name="Barry K."/>
            <person name="Labutti K."/>
            <person name="Kuo R."/>
            <person name="Ohm R.A."/>
            <person name="Bhattacharya S.S."/>
            <person name="Shirouzu T."/>
            <person name="Yoshinaga Y."/>
            <person name="Martin F.M."/>
            <person name="Grigoriev I.V."/>
            <person name="Hibbett D.S."/>
        </authorList>
    </citation>
    <scope>NUCLEOTIDE SEQUENCE [LARGE SCALE GENOMIC DNA]</scope>
    <source>
        <strain evidence="11 12">CBS 109695</strain>
    </source>
</reference>
<dbReference type="AlphaFoldDB" id="A0A166S518"/>
<dbReference type="EC" id="3.2.1.-" evidence="9"/>
<dbReference type="Proteomes" id="UP000076532">
    <property type="component" value="Unassembled WGS sequence"/>
</dbReference>
<dbReference type="PRINTS" id="PR00734">
    <property type="entry name" value="GLHYDRLASE7"/>
</dbReference>
<evidence type="ECO:0000256" key="7">
    <source>
        <dbReference type="ARBA" id="ARBA00023295"/>
    </source>
</evidence>
<comment type="catalytic activity">
    <reaction evidence="1">
        <text>Hydrolysis of (1-&gt;4)-beta-D-glucosidic linkages in cellulose and cellotetraose, releasing cellobiose from the non-reducing ends of the chains.</text>
        <dbReference type="EC" id="3.2.1.91"/>
    </reaction>
</comment>
<evidence type="ECO:0000256" key="3">
    <source>
        <dbReference type="ARBA" id="ARBA00022729"/>
    </source>
</evidence>
<name>A0A166S518_9AGAM</name>
<dbReference type="Pfam" id="PF00840">
    <property type="entry name" value="Glyco_hydro_7"/>
    <property type="match status" value="2"/>
</dbReference>
<evidence type="ECO:0000256" key="9">
    <source>
        <dbReference type="RuleBase" id="RU361164"/>
    </source>
</evidence>
<keyword evidence="7 9" id="KW-0326">Glycosidase</keyword>
<keyword evidence="12" id="KW-1185">Reference proteome</keyword>
<comment type="similarity">
    <text evidence="2 9">Belongs to the glycosyl hydrolase 7 (cellulase C) family.</text>
</comment>
<accession>A0A166S518</accession>
<dbReference type="OrthoDB" id="163790at2759"/>
<evidence type="ECO:0000313" key="12">
    <source>
        <dbReference type="Proteomes" id="UP000076532"/>
    </source>
</evidence>
<evidence type="ECO:0000256" key="4">
    <source>
        <dbReference type="ARBA" id="ARBA00022801"/>
    </source>
</evidence>
<dbReference type="SUPFAM" id="SSF49899">
    <property type="entry name" value="Concanavalin A-like lectins/glucanases"/>
    <property type="match status" value="1"/>
</dbReference>
<dbReference type="EMBL" id="KV417500">
    <property type="protein sequence ID" value="KZP29026.1"/>
    <property type="molecule type" value="Genomic_DNA"/>
</dbReference>
<evidence type="ECO:0000256" key="5">
    <source>
        <dbReference type="ARBA" id="ARBA00023001"/>
    </source>
</evidence>
<evidence type="ECO:0000256" key="8">
    <source>
        <dbReference type="ARBA" id="ARBA00023326"/>
    </source>
</evidence>
<keyword evidence="3 10" id="KW-0732">Signal</keyword>
<organism evidence="11 12">
    <name type="scientific">Athelia psychrophila</name>
    <dbReference type="NCBI Taxonomy" id="1759441"/>
    <lineage>
        <taxon>Eukaryota</taxon>
        <taxon>Fungi</taxon>
        <taxon>Dikarya</taxon>
        <taxon>Basidiomycota</taxon>
        <taxon>Agaricomycotina</taxon>
        <taxon>Agaricomycetes</taxon>
        <taxon>Agaricomycetidae</taxon>
        <taxon>Atheliales</taxon>
        <taxon>Atheliaceae</taxon>
        <taxon>Athelia</taxon>
    </lineage>
</organism>
<evidence type="ECO:0000313" key="11">
    <source>
        <dbReference type="EMBL" id="KZP29026.1"/>
    </source>
</evidence>
<gene>
    <name evidence="11" type="ORF">FIBSPDRAFT_1039046</name>
</gene>
<sequence length="303" mass="31635">MFPATTLLGTTFLAAGRAQQVGTLLAGVHPTLTWETCTANLTIENFMPEYFLITSFGSYTNSYTGNEWDATLCPDAATCPANCALDGANYSGTYGVTTGGASLKLDLITDSAQPNVGSRLYLMASNTDYEISKPLSMEFTFDVDVSYLPCSLNGALYFSEMSADDSLAAYSGNKAGAEYGTGYCDSQCARDLRFINGVANDEGWIATSASGGTGKAPAASPLHCLRRPSALAVPQAGTAAHVTPTVATLTPTAWANTGLYGPSKTVDTAKLVTVVTQFVTSDNTSSGTLTAIKCLYVQNGVVI</sequence>
<keyword evidence="6" id="KW-0119">Carbohydrate metabolism</keyword>
<dbReference type="Gene3D" id="2.70.100.10">
    <property type="entry name" value="Glycoside hydrolase, family 7, domain"/>
    <property type="match status" value="2"/>
</dbReference>